<feature type="transmembrane region" description="Helical" evidence="6">
    <location>
        <begin position="147"/>
        <end position="165"/>
    </location>
</feature>
<dbReference type="InterPro" id="IPR020846">
    <property type="entry name" value="MFS_dom"/>
</dbReference>
<comment type="caution">
    <text evidence="8">The sequence shown here is derived from an EMBL/GenBank/DDBJ whole genome shotgun (WGS) entry which is preliminary data.</text>
</comment>
<keyword evidence="4 6" id="KW-1133">Transmembrane helix</keyword>
<feature type="domain" description="Major facilitator superfamily (MFS) profile" evidence="7">
    <location>
        <begin position="19"/>
        <end position="395"/>
    </location>
</feature>
<dbReference type="PROSITE" id="PS50850">
    <property type="entry name" value="MFS"/>
    <property type="match status" value="1"/>
</dbReference>
<accession>A0A919V2C0</accession>
<dbReference type="CDD" id="cd06174">
    <property type="entry name" value="MFS"/>
    <property type="match status" value="1"/>
</dbReference>
<proteinExistence type="predicted"/>
<feature type="transmembrane region" description="Helical" evidence="6">
    <location>
        <begin position="370"/>
        <end position="392"/>
    </location>
</feature>
<dbReference type="PANTHER" id="PTHR43124">
    <property type="entry name" value="PURINE EFFLUX PUMP PBUE"/>
    <property type="match status" value="1"/>
</dbReference>
<evidence type="ECO:0000256" key="4">
    <source>
        <dbReference type="ARBA" id="ARBA00022989"/>
    </source>
</evidence>
<dbReference type="InterPro" id="IPR036259">
    <property type="entry name" value="MFS_trans_sf"/>
</dbReference>
<dbReference type="Pfam" id="PF07690">
    <property type="entry name" value="MFS_1"/>
    <property type="match status" value="1"/>
</dbReference>
<reference evidence="8" key="1">
    <citation type="submission" date="2021-01" db="EMBL/GenBank/DDBJ databases">
        <title>Whole genome shotgun sequence of Sphaerisporangium rufum NBRC 109079.</title>
        <authorList>
            <person name="Komaki H."/>
            <person name="Tamura T."/>
        </authorList>
    </citation>
    <scope>NUCLEOTIDE SEQUENCE</scope>
    <source>
        <strain evidence="8">NBRC 109079</strain>
    </source>
</reference>
<feature type="transmembrane region" description="Helical" evidence="6">
    <location>
        <begin position="281"/>
        <end position="298"/>
    </location>
</feature>
<feature type="transmembrane region" description="Helical" evidence="6">
    <location>
        <begin position="86"/>
        <end position="111"/>
    </location>
</feature>
<feature type="transmembrane region" description="Helical" evidence="6">
    <location>
        <begin position="304"/>
        <end position="333"/>
    </location>
</feature>
<keyword evidence="5 6" id="KW-0472">Membrane</keyword>
<dbReference type="GO" id="GO:0022857">
    <property type="term" value="F:transmembrane transporter activity"/>
    <property type="evidence" value="ECO:0007669"/>
    <property type="project" value="InterPro"/>
</dbReference>
<dbReference type="SUPFAM" id="SSF103473">
    <property type="entry name" value="MFS general substrate transporter"/>
    <property type="match status" value="1"/>
</dbReference>
<feature type="transmembrane region" description="Helical" evidence="6">
    <location>
        <begin position="171"/>
        <end position="189"/>
    </location>
</feature>
<feature type="transmembrane region" description="Helical" evidence="6">
    <location>
        <begin position="117"/>
        <end position="135"/>
    </location>
</feature>
<dbReference type="RefSeq" id="WP_203989603.1">
    <property type="nucleotide sequence ID" value="NZ_BOOU01000059.1"/>
</dbReference>
<feature type="transmembrane region" description="Helical" evidence="6">
    <location>
        <begin position="217"/>
        <end position="242"/>
    </location>
</feature>
<feature type="transmembrane region" description="Helical" evidence="6">
    <location>
        <begin position="21"/>
        <end position="40"/>
    </location>
</feature>
<keyword evidence="2" id="KW-1003">Cell membrane</keyword>
<dbReference type="Proteomes" id="UP000655287">
    <property type="component" value="Unassembled WGS sequence"/>
</dbReference>
<evidence type="ECO:0000256" key="3">
    <source>
        <dbReference type="ARBA" id="ARBA00022692"/>
    </source>
</evidence>
<name>A0A919V2C0_9ACTN</name>
<sequence length="396" mass="39054">MARLPSPDGTPGDRSPWRTIGVLYLAGVVGAMNLGKYAPVGPAVAADLGLSLARLGWIISAALAVGAVVGLPAGYAVRRIGAERSLVIGLVLTALAGAAALPAGGFGWALAARVVEGAGFLLIIVACPALMIRLAHGRDRGVAMSLWATYVPTGIGLSTLAGGLLGEALGWRGWIGVMAALSLLAAVAARPMLPPPAADGGLTPAARPGAADLRGPVLLSAGFCLMVLIAAPVVALLPTYLIEEHGWAAGPAGAATSIISLFGVPGGLAAGVLLRRGVRPAALVAAGVIMLPAAWPAYGIAGSAAASITGAAVISLASGLLGAVVFAVLPMLLARLDHADVGNGVVAQMGSLGSLLGAPLFGLVANSYGWPALVPVSVLCLAAALALLFPLARRAS</sequence>
<evidence type="ECO:0000256" key="2">
    <source>
        <dbReference type="ARBA" id="ARBA00022475"/>
    </source>
</evidence>
<evidence type="ECO:0000313" key="9">
    <source>
        <dbReference type="Proteomes" id="UP000655287"/>
    </source>
</evidence>
<comment type="subcellular location">
    <subcellularLocation>
        <location evidence="1">Cell membrane</location>
        <topology evidence="1">Multi-pass membrane protein</topology>
    </subcellularLocation>
</comment>
<evidence type="ECO:0000256" key="5">
    <source>
        <dbReference type="ARBA" id="ARBA00023136"/>
    </source>
</evidence>
<dbReference type="Gene3D" id="1.20.1250.20">
    <property type="entry name" value="MFS general substrate transporter like domains"/>
    <property type="match status" value="1"/>
</dbReference>
<feature type="transmembrane region" description="Helical" evidence="6">
    <location>
        <begin position="345"/>
        <end position="364"/>
    </location>
</feature>
<evidence type="ECO:0000259" key="7">
    <source>
        <dbReference type="PROSITE" id="PS50850"/>
    </source>
</evidence>
<dbReference type="PANTHER" id="PTHR43124:SF3">
    <property type="entry name" value="CHLORAMPHENICOL EFFLUX PUMP RV0191"/>
    <property type="match status" value="1"/>
</dbReference>
<keyword evidence="9" id="KW-1185">Reference proteome</keyword>
<dbReference type="GO" id="GO:0005886">
    <property type="term" value="C:plasma membrane"/>
    <property type="evidence" value="ECO:0007669"/>
    <property type="project" value="UniProtKB-SubCell"/>
</dbReference>
<feature type="transmembrane region" description="Helical" evidence="6">
    <location>
        <begin position="52"/>
        <end position="74"/>
    </location>
</feature>
<feature type="transmembrane region" description="Helical" evidence="6">
    <location>
        <begin position="254"/>
        <end position="274"/>
    </location>
</feature>
<evidence type="ECO:0000256" key="6">
    <source>
        <dbReference type="SAM" id="Phobius"/>
    </source>
</evidence>
<dbReference type="InterPro" id="IPR050189">
    <property type="entry name" value="MFS_Efflux_Transporters"/>
</dbReference>
<evidence type="ECO:0000256" key="1">
    <source>
        <dbReference type="ARBA" id="ARBA00004651"/>
    </source>
</evidence>
<evidence type="ECO:0000313" key="8">
    <source>
        <dbReference type="EMBL" id="GII79542.1"/>
    </source>
</evidence>
<gene>
    <name evidence="8" type="ORF">Sru01_45240</name>
</gene>
<protein>
    <recommendedName>
        <fullName evidence="7">Major facilitator superfamily (MFS) profile domain-containing protein</fullName>
    </recommendedName>
</protein>
<organism evidence="8 9">
    <name type="scientific">Sphaerisporangium rufum</name>
    <dbReference type="NCBI Taxonomy" id="1381558"/>
    <lineage>
        <taxon>Bacteria</taxon>
        <taxon>Bacillati</taxon>
        <taxon>Actinomycetota</taxon>
        <taxon>Actinomycetes</taxon>
        <taxon>Streptosporangiales</taxon>
        <taxon>Streptosporangiaceae</taxon>
        <taxon>Sphaerisporangium</taxon>
    </lineage>
</organism>
<dbReference type="InterPro" id="IPR011701">
    <property type="entry name" value="MFS"/>
</dbReference>
<keyword evidence="3 6" id="KW-0812">Transmembrane</keyword>
<dbReference type="AlphaFoldDB" id="A0A919V2C0"/>
<dbReference type="EMBL" id="BOOU01000059">
    <property type="protein sequence ID" value="GII79542.1"/>
    <property type="molecule type" value="Genomic_DNA"/>
</dbReference>